<dbReference type="Pfam" id="PF00512">
    <property type="entry name" value="HisKA"/>
    <property type="match status" value="1"/>
</dbReference>
<dbReference type="STRING" id="160660.BJI67_11815"/>
<dbReference type="SUPFAM" id="SSF55874">
    <property type="entry name" value="ATPase domain of HSP90 chaperone/DNA topoisomerase II/histidine kinase"/>
    <property type="match status" value="1"/>
</dbReference>
<evidence type="ECO:0000256" key="11">
    <source>
        <dbReference type="SAM" id="Phobius"/>
    </source>
</evidence>
<dbReference type="SMART" id="SM00388">
    <property type="entry name" value="HisKA"/>
    <property type="match status" value="1"/>
</dbReference>
<evidence type="ECO:0000256" key="6">
    <source>
        <dbReference type="ARBA" id="ARBA00022692"/>
    </source>
</evidence>
<dbReference type="SUPFAM" id="SSF158472">
    <property type="entry name" value="HAMP domain-like"/>
    <property type="match status" value="1"/>
</dbReference>
<evidence type="ECO:0000259" key="13">
    <source>
        <dbReference type="PROSITE" id="PS50885"/>
    </source>
</evidence>
<name>A0A1A6C296_9GAMM</name>
<dbReference type="Gene3D" id="1.10.287.130">
    <property type="match status" value="1"/>
</dbReference>
<comment type="catalytic activity">
    <reaction evidence="1">
        <text>ATP + protein L-histidine = ADP + protein N-phospho-L-histidine.</text>
        <dbReference type="EC" id="2.7.13.3"/>
    </reaction>
</comment>
<dbReference type="InterPro" id="IPR050428">
    <property type="entry name" value="TCS_sensor_his_kinase"/>
</dbReference>
<dbReference type="InterPro" id="IPR005467">
    <property type="entry name" value="His_kinase_dom"/>
</dbReference>
<dbReference type="SMART" id="SM00387">
    <property type="entry name" value="HATPase_c"/>
    <property type="match status" value="1"/>
</dbReference>
<dbReference type="PROSITE" id="PS50109">
    <property type="entry name" value="HIS_KIN"/>
    <property type="match status" value="1"/>
</dbReference>
<evidence type="ECO:0000256" key="7">
    <source>
        <dbReference type="ARBA" id="ARBA00022777"/>
    </source>
</evidence>
<dbReference type="PANTHER" id="PTHR45436">
    <property type="entry name" value="SENSOR HISTIDINE KINASE YKOH"/>
    <property type="match status" value="1"/>
</dbReference>
<dbReference type="EMBL" id="JQSG02000006">
    <property type="protein sequence ID" value="OBS08687.1"/>
    <property type="molecule type" value="Genomic_DNA"/>
</dbReference>
<dbReference type="CDD" id="cd06225">
    <property type="entry name" value="HAMP"/>
    <property type="match status" value="1"/>
</dbReference>
<dbReference type="SMART" id="SM00304">
    <property type="entry name" value="HAMP"/>
    <property type="match status" value="1"/>
</dbReference>
<proteinExistence type="predicted"/>
<dbReference type="PRINTS" id="PR00344">
    <property type="entry name" value="BCTRLSENSOR"/>
</dbReference>
<keyword evidence="9" id="KW-0902">Two-component regulatory system</keyword>
<dbReference type="Proteomes" id="UP000029273">
    <property type="component" value="Unassembled WGS sequence"/>
</dbReference>
<comment type="subcellular location">
    <subcellularLocation>
        <location evidence="2">Membrane</location>
    </subcellularLocation>
</comment>
<feature type="transmembrane region" description="Helical" evidence="11">
    <location>
        <begin position="171"/>
        <end position="195"/>
    </location>
</feature>
<keyword evidence="7 14" id="KW-0418">Kinase</keyword>
<dbReference type="InterPro" id="IPR036097">
    <property type="entry name" value="HisK_dim/P_sf"/>
</dbReference>
<dbReference type="GO" id="GO:0000155">
    <property type="term" value="F:phosphorelay sensor kinase activity"/>
    <property type="evidence" value="ECO:0007669"/>
    <property type="project" value="InterPro"/>
</dbReference>
<feature type="transmembrane region" description="Helical" evidence="11">
    <location>
        <begin position="21"/>
        <end position="41"/>
    </location>
</feature>
<keyword evidence="5" id="KW-0808">Transferase</keyword>
<dbReference type="InterPro" id="IPR004358">
    <property type="entry name" value="Sig_transdc_His_kin-like_C"/>
</dbReference>
<evidence type="ECO:0000313" key="15">
    <source>
        <dbReference type="Proteomes" id="UP000029273"/>
    </source>
</evidence>
<keyword evidence="10 11" id="KW-0472">Membrane</keyword>
<dbReference type="CDD" id="cd00082">
    <property type="entry name" value="HisKA"/>
    <property type="match status" value="1"/>
</dbReference>
<evidence type="ECO:0000256" key="1">
    <source>
        <dbReference type="ARBA" id="ARBA00000085"/>
    </source>
</evidence>
<evidence type="ECO:0000256" key="8">
    <source>
        <dbReference type="ARBA" id="ARBA00022989"/>
    </source>
</evidence>
<evidence type="ECO:0000259" key="12">
    <source>
        <dbReference type="PROSITE" id="PS50109"/>
    </source>
</evidence>
<feature type="domain" description="HAMP" evidence="13">
    <location>
        <begin position="192"/>
        <end position="245"/>
    </location>
</feature>
<dbReference type="Pfam" id="PF02518">
    <property type="entry name" value="HATPase_c"/>
    <property type="match status" value="1"/>
</dbReference>
<comment type="caution">
    <text evidence="14">The sequence shown here is derived from an EMBL/GenBank/DDBJ whole genome shotgun (WGS) entry which is preliminary data.</text>
</comment>
<keyword evidence="4" id="KW-0597">Phosphoprotein</keyword>
<evidence type="ECO:0000256" key="5">
    <source>
        <dbReference type="ARBA" id="ARBA00022679"/>
    </source>
</evidence>
<dbReference type="SUPFAM" id="SSF47384">
    <property type="entry name" value="Homodimeric domain of signal transducing histidine kinase"/>
    <property type="match status" value="1"/>
</dbReference>
<keyword evidence="6 11" id="KW-0812">Transmembrane</keyword>
<dbReference type="PROSITE" id="PS50885">
    <property type="entry name" value="HAMP"/>
    <property type="match status" value="1"/>
</dbReference>
<evidence type="ECO:0000256" key="2">
    <source>
        <dbReference type="ARBA" id="ARBA00004370"/>
    </source>
</evidence>
<dbReference type="PANTHER" id="PTHR45436:SF8">
    <property type="entry name" value="HISTIDINE KINASE"/>
    <property type="match status" value="1"/>
</dbReference>
<sequence>MPGTPCVRPRRLLHSTGFRTGLGYAALFAASVFVLFGVIYWQTAGYMERQLRAVTVTDFHTLESVLRHGGVEGLRRAIAARTRGEHGHGGWFLLLNDQGTRLAGNLPPGVRPREGWQQLALRGSGDHAGEGESGEHRVVQGEGRALGRDLFLFVGQDAGALNEMRELWLSALAWGVGATLLLAALGGAFMGAAALRRVEAINRVAGDIVAGDLARRMPVRGTEDEFDTLATHLNRMLARIQELMEGMRQVSNDIAHDLRTPLGRLRLTLETARRDAGSVADYRLAVDHALEQTDQILETFAALLRIAQIESGARRSRFQRVDLSAVLDTVLDAYLPVAEDAGHILHARIPPGIHVRGDRELLVQAFANLIENALRHTPAGSRIDLALETGPQGVTATVADDGPGIPAEALDKVTGRFYRLESSRSTPGSGLGLSLVAAIAALHEAELRLADNAPGLRATLQFAAAETAPAS</sequence>
<dbReference type="EC" id="2.7.13.3" evidence="3"/>
<reference evidence="14 15" key="1">
    <citation type="journal article" date="2014" name="Genome Announc.">
        <title>Draft Genome Sequence of the Iron-Oxidizing, Acidophilic, and Halotolerant 'Thiobacillus prosperus' Type Strain DSM 5130.</title>
        <authorList>
            <person name="Ossandon F.J."/>
            <person name="Cardenas J.P."/>
            <person name="Corbett M."/>
            <person name="Quatrini R."/>
            <person name="Holmes D.S."/>
            <person name="Watkin E."/>
        </authorList>
    </citation>
    <scope>NUCLEOTIDE SEQUENCE [LARGE SCALE GENOMIC DNA]</scope>
    <source>
        <strain evidence="14 15">DSM 5130</strain>
    </source>
</reference>
<dbReference type="Pfam" id="PF00672">
    <property type="entry name" value="HAMP"/>
    <property type="match status" value="1"/>
</dbReference>
<evidence type="ECO:0000256" key="9">
    <source>
        <dbReference type="ARBA" id="ARBA00023012"/>
    </source>
</evidence>
<feature type="domain" description="Histidine kinase" evidence="12">
    <location>
        <begin position="253"/>
        <end position="466"/>
    </location>
</feature>
<organism evidence="14 15">
    <name type="scientific">Acidihalobacter prosperus</name>
    <dbReference type="NCBI Taxonomy" id="160660"/>
    <lineage>
        <taxon>Bacteria</taxon>
        <taxon>Pseudomonadati</taxon>
        <taxon>Pseudomonadota</taxon>
        <taxon>Gammaproteobacteria</taxon>
        <taxon>Chromatiales</taxon>
        <taxon>Ectothiorhodospiraceae</taxon>
        <taxon>Acidihalobacter</taxon>
    </lineage>
</organism>
<gene>
    <name evidence="14" type="ORF">Thpro_022937</name>
</gene>
<keyword evidence="8 11" id="KW-1133">Transmembrane helix</keyword>
<evidence type="ECO:0000256" key="4">
    <source>
        <dbReference type="ARBA" id="ARBA00022553"/>
    </source>
</evidence>
<accession>A0A1A6C296</accession>
<dbReference type="InterPro" id="IPR036890">
    <property type="entry name" value="HATPase_C_sf"/>
</dbReference>
<dbReference type="AlphaFoldDB" id="A0A1A6C296"/>
<dbReference type="GO" id="GO:0005886">
    <property type="term" value="C:plasma membrane"/>
    <property type="evidence" value="ECO:0007669"/>
    <property type="project" value="TreeGrafter"/>
</dbReference>
<protein>
    <recommendedName>
        <fullName evidence="3">histidine kinase</fullName>
        <ecNumber evidence="3">2.7.13.3</ecNumber>
    </recommendedName>
</protein>
<evidence type="ECO:0000313" key="14">
    <source>
        <dbReference type="EMBL" id="OBS08687.1"/>
    </source>
</evidence>
<keyword evidence="15" id="KW-1185">Reference proteome</keyword>
<dbReference type="InterPro" id="IPR003594">
    <property type="entry name" value="HATPase_dom"/>
</dbReference>
<dbReference type="InterPro" id="IPR003660">
    <property type="entry name" value="HAMP_dom"/>
</dbReference>
<dbReference type="InterPro" id="IPR003661">
    <property type="entry name" value="HisK_dim/P_dom"/>
</dbReference>
<dbReference type="Gene3D" id="3.30.565.10">
    <property type="entry name" value="Histidine kinase-like ATPase, C-terminal domain"/>
    <property type="match status" value="1"/>
</dbReference>
<evidence type="ECO:0000256" key="3">
    <source>
        <dbReference type="ARBA" id="ARBA00012438"/>
    </source>
</evidence>
<evidence type="ECO:0000256" key="10">
    <source>
        <dbReference type="ARBA" id="ARBA00023136"/>
    </source>
</evidence>
<dbReference type="Gene3D" id="6.10.340.10">
    <property type="match status" value="1"/>
</dbReference>